<feature type="signal peptide" evidence="2">
    <location>
        <begin position="1"/>
        <end position="26"/>
    </location>
</feature>
<dbReference type="InterPro" id="IPR023888">
    <property type="entry name" value="SdpC-like"/>
</dbReference>
<feature type="region of interest" description="Disordered" evidence="1">
    <location>
        <begin position="29"/>
        <end position="63"/>
    </location>
</feature>
<dbReference type="EMBL" id="JADQUG010000058">
    <property type="protein sequence ID" value="MBG9355083.1"/>
    <property type="molecule type" value="Genomic_DNA"/>
</dbReference>
<reference evidence="3 4" key="1">
    <citation type="journal article" date="2020" name="J. Clin. Microbiol.">
        <title>Assessing the Genetic Diversity of Austrian Corynebacterium diphtheriae Clinical Isolates, 2011-2019.</title>
        <authorList>
            <person name="Schaeffer J."/>
            <person name="Huhulescu S."/>
            <person name="Stoeger A."/>
            <person name="Allerberger F."/>
            <person name="Ruppitsch W."/>
        </authorList>
    </citation>
    <scope>NUCLEOTIDE SEQUENCE [LARGE SCALE GENOMIC DNA]</scope>
    <source>
        <strain evidence="3 4">04-17</strain>
    </source>
</reference>
<dbReference type="RefSeq" id="WP_196977034.1">
    <property type="nucleotide sequence ID" value="NZ_JADQUD010000052.1"/>
</dbReference>
<dbReference type="Pfam" id="PF26137">
    <property type="entry name" value="Toxin_SdpC"/>
    <property type="match status" value="1"/>
</dbReference>
<comment type="caution">
    <text evidence="3">The sequence shown here is derived from an EMBL/GenBank/DDBJ whole genome shotgun (WGS) entry which is preliminary data.</text>
</comment>
<feature type="compositionally biased region" description="Polar residues" evidence="1">
    <location>
        <begin position="51"/>
        <end position="62"/>
    </location>
</feature>
<evidence type="ECO:0000256" key="2">
    <source>
        <dbReference type="SAM" id="SignalP"/>
    </source>
</evidence>
<sequence>MKNRKRLTGLALVTASAVFAGTTANAQDAWNKEDDEGRVTTRHTGEMSRGLGNQAQESSNTSKTDHAFDEIFFGNGPNAKILAKNLKDPIYASLAKEKEASREDDELHLKVRTQVESMEPGFVEGFNNEIATGNPYRIERALERGSDLITQSLENDLNNSGANASPQCAFVFAWAVAVLVNYGAAVNIETYALVHHKVKLAESRAVISEEQASLERQRVVTAISETYAP</sequence>
<accession>A0ABS0LEF9</accession>
<evidence type="ECO:0000256" key="1">
    <source>
        <dbReference type="SAM" id="MobiDB-lite"/>
    </source>
</evidence>
<proteinExistence type="predicted"/>
<feature type="compositionally biased region" description="Basic and acidic residues" evidence="1">
    <location>
        <begin position="30"/>
        <end position="46"/>
    </location>
</feature>
<keyword evidence="4" id="KW-1185">Reference proteome</keyword>
<dbReference type="Proteomes" id="UP000615580">
    <property type="component" value="Unassembled WGS sequence"/>
</dbReference>
<protein>
    <submittedName>
        <fullName evidence="3">Uncharacterized protein</fullName>
    </submittedName>
</protein>
<name>A0ABS0LEF9_9CORY</name>
<gene>
    <name evidence="3" type="ORF">I4J41_11045</name>
</gene>
<evidence type="ECO:0000313" key="4">
    <source>
        <dbReference type="Proteomes" id="UP000615580"/>
    </source>
</evidence>
<organism evidence="3 4">
    <name type="scientific">Corynebacterium belfantii</name>
    <dbReference type="NCBI Taxonomy" id="2014537"/>
    <lineage>
        <taxon>Bacteria</taxon>
        <taxon>Bacillati</taxon>
        <taxon>Actinomycetota</taxon>
        <taxon>Actinomycetes</taxon>
        <taxon>Mycobacteriales</taxon>
        <taxon>Corynebacteriaceae</taxon>
        <taxon>Corynebacterium</taxon>
    </lineage>
</organism>
<feature type="chain" id="PRO_5047171297" evidence="2">
    <location>
        <begin position="27"/>
        <end position="229"/>
    </location>
</feature>
<evidence type="ECO:0000313" key="3">
    <source>
        <dbReference type="EMBL" id="MBG9355083.1"/>
    </source>
</evidence>
<keyword evidence="2" id="KW-0732">Signal</keyword>